<dbReference type="EMBL" id="MASQ01000050">
    <property type="protein sequence ID" value="OCB03741.1"/>
    <property type="molecule type" value="Genomic_DNA"/>
</dbReference>
<comment type="caution">
    <text evidence="1">The sequence shown here is derived from an EMBL/GenBank/DDBJ whole genome shotgun (WGS) entry which is preliminary data.</text>
</comment>
<evidence type="ECO:0000313" key="1">
    <source>
        <dbReference type="EMBL" id="OCB03741.1"/>
    </source>
</evidence>
<protein>
    <submittedName>
        <fullName evidence="1">Uncharacterized protein</fullName>
    </submittedName>
</protein>
<proteinExistence type="predicted"/>
<name>A0A1B9C1C3_9PROT</name>
<reference evidence="1 2" key="1">
    <citation type="submission" date="2016-07" db="EMBL/GenBank/DDBJ databases">
        <title>Draft genome of a psychrotolerant acidophile Acidithiobacillus ferrivorans strain YL15.</title>
        <authorList>
            <person name="Peng T."/>
            <person name="Ma L."/>
            <person name="Nan M."/>
            <person name="An N."/>
            <person name="Wang M."/>
            <person name="Qiu G."/>
            <person name="Zeng W."/>
        </authorList>
    </citation>
    <scope>NUCLEOTIDE SEQUENCE [LARGE SCALE GENOMIC DNA]</scope>
    <source>
        <strain evidence="1 2">YL15</strain>
    </source>
</reference>
<dbReference type="Proteomes" id="UP000093129">
    <property type="component" value="Unassembled WGS sequence"/>
</dbReference>
<organism evidence="1 2">
    <name type="scientific">Acidithiobacillus ferrivorans</name>
    <dbReference type="NCBI Taxonomy" id="160808"/>
    <lineage>
        <taxon>Bacteria</taxon>
        <taxon>Pseudomonadati</taxon>
        <taxon>Pseudomonadota</taxon>
        <taxon>Acidithiobacillia</taxon>
        <taxon>Acidithiobacillales</taxon>
        <taxon>Acidithiobacillaceae</taxon>
        <taxon>Acidithiobacillus</taxon>
    </lineage>
</organism>
<dbReference type="RefSeq" id="WP_065412646.1">
    <property type="nucleotide sequence ID" value="NZ_MASQ01000050.1"/>
</dbReference>
<gene>
    <name evidence="1" type="ORF">BBC27_06560</name>
</gene>
<dbReference type="AlphaFoldDB" id="A0A1B9C1C3"/>
<evidence type="ECO:0000313" key="2">
    <source>
        <dbReference type="Proteomes" id="UP000093129"/>
    </source>
</evidence>
<sequence length="99" mass="10897">MTAKTLEDLTPAARAMLARNAPELLEPGAFAAAQAEGEAELRLGRQEAFLRLQWYAAAQAGQPVNSFLIRRGYPFSPFAATAASFRVDAKDRQENEDER</sequence>
<accession>A0A1B9C1C3</accession>